<sequence>MTTGTQSQQVVSNLEYDWLTVMQSKAEALHAYDKYIQDAREANSEECVELFNRLKQTEAEQIREIRQHLTKTMSAS</sequence>
<name>A0A1U7IYV7_9CYAN</name>
<accession>A0A1U7IYV7</accession>
<dbReference type="OrthoDB" id="488107at2"/>
<evidence type="ECO:0008006" key="3">
    <source>
        <dbReference type="Google" id="ProtNLM"/>
    </source>
</evidence>
<dbReference type="STRING" id="549789.NIES30_23835"/>
<dbReference type="AlphaFoldDB" id="A0A1U7IYV7"/>
<gene>
    <name evidence="1" type="ORF">NIES30_23835</name>
</gene>
<proteinExistence type="predicted"/>
<keyword evidence="2" id="KW-1185">Reference proteome</keyword>
<evidence type="ECO:0000313" key="2">
    <source>
        <dbReference type="Proteomes" id="UP000185557"/>
    </source>
</evidence>
<dbReference type="EMBL" id="MRCG01000027">
    <property type="protein sequence ID" value="OKH43969.1"/>
    <property type="molecule type" value="Genomic_DNA"/>
</dbReference>
<protein>
    <recommendedName>
        <fullName evidence="3">Ferritin-like diiron domain-containing protein</fullName>
    </recommendedName>
</protein>
<reference evidence="1 2" key="1">
    <citation type="submission" date="2016-11" db="EMBL/GenBank/DDBJ databases">
        <title>Draft Genome Sequences of Nine Cyanobacterial Strains from Diverse Habitats.</title>
        <authorList>
            <person name="Zhu T."/>
            <person name="Hou S."/>
            <person name="Lu X."/>
            <person name="Hess W.R."/>
        </authorList>
    </citation>
    <scope>NUCLEOTIDE SEQUENCE [LARGE SCALE GENOMIC DNA]</scope>
    <source>
        <strain evidence="1 2">NIES-30</strain>
    </source>
</reference>
<evidence type="ECO:0000313" key="1">
    <source>
        <dbReference type="EMBL" id="OKH43969.1"/>
    </source>
</evidence>
<dbReference type="RefSeq" id="WP_073610946.1">
    <property type="nucleotide sequence ID" value="NZ_MRCG01000027.1"/>
</dbReference>
<comment type="caution">
    <text evidence="1">The sequence shown here is derived from an EMBL/GenBank/DDBJ whole genome shotgun (WGS) entry which is preliminary data.</text>
</comment>
<organism evidence="1 2">
    <name type="scientific">Phormidium tenue NIES-30</name>
    <dbReference type="NCBI Taxonomy" id="549789"/>
    <lineage>
        <taxon>Bacteria</taxon>
        <taxon>Bacillati</taxon>
        <taxon>Cyanobacteriota</taxon>
        <taxon>Cyanophyceae</taxon>
        <taxon>Oscillatoriophycideae</taxon>
        <taxon>Oscillatoriales</taxon>
        <taxon>Oscillatoriaceae</taxon>
        <taxon>Phormidium</taxon>
    </lineage>
</organism>
<dbReference type="Proteomes" id="UP000185557">
    <property type="component" value="Unassembled WGS sequence"/>
</dbReference>